<sequence length="137" mass="14801">PSRQRPPDEVASWLRSSRAVDRWFCTQGMTMRHDAKGSVSLLTLPSGYVQASRARHPLAAASAVSGIHVLRGHIILWLFDPRPQVEVAAAADLVARKLFGQKVALDLHAGAVATFPAVVFSSLEAQETSTALSFVLE</sequence>
<dbReference type="Proteomes" id="UP000649617">
    <property type="component" value="Unassembled WGS sequence"/>
</dbReference>
<feature type="non-terminal residue" evidence="1">
    <location>
        <position position="137"/>
    </location>
</feature>
<dbReference type="EMBL" id="CAJNIZ010021079">
    <property type="protein sequence ID" value="CAE7448021.1"/>
    <property type="molecule type" value="Genomic_DNA"/>
</dbReference>
<organism evidence="1 2">
    <name type="scientific">Symbiodinium pilosum</name>
    <name type="common">Dinoflagellate</name>
    <dbReference type="NCBI Taxonomy" id="2952"/>
    <lineage>
        <taxon>Eukaryota</taxon>
        <taxon>Sar</taxon>
        <taxon>Alveolata</taxon>
        <taxon>Dinophyceae</taxon>
        <taxon>Suessiales</taxon>
        <taxon>Symbiodiniaceae</taxon>
        <taxon>Symbiodinium</taxon>
    </lineage>
</organism>
<dbReference type="AlphaFoldDB" id="A0A812RRU3"/>
<protein>
    <submittedName>
        <fullName evidence="1">Uncharacterized protein</fullName>
    </submittedName>
</protein>
<name>A0A812RRU3_SYMPI</name>
<evidence type="ECO:0000313" key="1">
    <source>
        <dbReference type="EMBL" id="CAE7448021.1"/>
    </source>
</evidence>
<reference evidence="1" key="1">
    <citation type="submission" date="2021-02" db="EMBL/GenBank/DDBJ databases">
        <authorList>
            <person name="Dougan E. K."/>
            <person name="Rhodes N."/>
            <person name="Thang M."/>
            <person name="Chan C."/>
        </authorList>
    </citation>
    <scope>NUCLEOTIDE SEQUENCE</scope>
</reference>
<comment type="caution">
    <text evidence="1">The sequence shown here is derived from an EMBL/GenBank/DDBJ whole genome shotgun (WGS) entry which is preliminary data.</text>
</comment>
<dbReference type="OrthoDB" id="193301at2759"/>
<keyword evidence="2" id="KW-1185">Reference proteome</keyword>
<proteinExistence type="predicted"/>
<evidence type="ECO:0000313" key="2">
    <source>
        <dbReference type="Proteomes" id="UP000649617"/>
    </source>
</evidence>
<accession>A0A812RRU3</accession>
<gene>
    <name evidence="1" type="ORF">SPIL2461_LOCUS10945</name>
</gene>